<sequence>MSIDQELPQELLEKKLPYIKVITSSNDDEDDQYINCQTPKSSQYLIPKILSCPPAPKKPKRVSSCSSCKRKLIDEFKFFDEQEEIESFFRFVDVNSTKKRRSCLV</sequence>
<evidence type="ECO:0000256" key="1">
    <source>
        <dbReference type="ARBA" id="ARBA00023013"/>
    </source>
</evidence>
<dbReference type="GO" id="GO:0032875">
    <property type="term" value="P:regulation of DNA endoreduplication"/>
    <property type="evidence" value="ECO:0007669"/>
    <property type="project" value="InterPro"/>
</dbReference>
<dbReference type="GO" id="GO:0004860">
    <property type="term" value="F:protein kinase inhibitor activity"/>
    <property type="evidence" value="ECO:0007669"/>
    <property type="project" value="UniProtKB-KW"/>
</dbReference>
<dbReference type="EMBL" id="CP133616">
    <property type="protein sequence ID" value="WMV31609.1"/>
    <property type="molecule type" value="Genomic_DNA"/>
</dbReference>
<accession>A0AAF0R4W8</accession>
<gene>
    <name evidence="3" type="ORF">MTR67_024994</name>
</gene>
<keyword evidence="2" id="KW-0131">Cell cycle</keyword>
<evidence type="ECO:0000313" key="4">
    <source>
        <dbReference type="Proteomes" id="UP001234989"/>
    </source>
</evidence>
<keyword evidence="4" id="KW-1185">Reference proteome</keyword>
<dbReference type="InterPro" id="IPR040389">
    <property type="entry name" value="SMR"/>
</dbReference>
<keyword evidence="1" id="KW-0649">Protein kinase inhibitor</keyword>
<organism evidence="3 4">
    <name type="scientific">Solanum verrucosum</name>
    <dbReference type="NCBI Taxonomy" id="315347"/>
    <lineage>
        <taxon>Eukaryota</taxon>
        <taxon>Viridiplantae</taxon>
        <taxon>Streptophyta</taxon>
        <taxon>Embryophyta</taxon>
        <taxon>Tracheophyta</taxon>
        <taxon>Spermatophyta</taxon>
        <taxon>Magnoliopsida</taxon>
        <taxon>eudicotyledons</taxon>
        <taxon>Gunneridae</taxon>
        <taxon>Pentapetalae</taxon>
        <taxon>asterids</taxon>
        <taxon>lamiids</taxon>
        <taxon>Solanales</taxon>
        <taxon>Solanaceae</taxon>
        <taxon>Solanoideae</taxon>
        <taxon>Solaneae</taxon>
        <taxon>Solanum</taxon>
    </lineage>
</organism>
<dbReference type="PANTHER" id="PTHR33142">
    <property type="entry name" value="CYCLIN-DEPENDENT PROTEIN KINASE INHIBITOR SMR13"/>
    <property type="match status" value="1"/>
</dbReference>
<evidence type="ECO:0000256" key="2">
    <source>
        <dbReference type="ARBA" id="ARBA00023306"/>
    </source>
</evidence>
<dbReference type="PANTHER" id="PTHR33142:SF89">
    <property type="entry name" value="CYCLIN-DEPENDENT PROTEIN KINASE INHIBITOR SMR2"/>
    <property type="match status" value="1"/>
</dbReference>
<proteinExistence type="predicted"/>
<reference evidence="3" key="1">
    <citation type="submission" date="2023-08" db="EMBL/GenBank/DDBJ databases">
        <title>A de novo genome assembly of Solanum verrucosum Schlechtendal, a Mexican diploid species geographically isolated from the other diploid A-genome species in potato relatives.</title>
        <authorList>
            <person name="Hosaka K."/>
        </authorList>
    </citation>
    <scope>NUCLEOTIDE SEQUENCE</scope>
    <source>
        <tissue evidence="3">Young leaves</tissue>
    </source>
</reference>
<dbReference type="AlphaFoldDB" id="A0AAF0R4W8"/>
<dbReference type="Proteomes" id="UP001234989">
    <property type="component" value="Chromosome 5"/>
</dbReference>
<evidence type="ECO:0000313" key="3">
    <source>
        <dbReference type="EMBL" id="WMV31609.1"/>
    </source>
</evidence>
<name>A0AAF0R4W8_SOLVR</name>
<protein>
    <submittedName>
        <fullName evidence="3">Uncharacterized protein</fullName>
    </submittedName>
</protein>